<reference evidence="3" key="1">
    <citation type="journal article" date="2019" name="Int. J. Syst. Evol. Microbiol.">
        <title>The Global Catalogue of Microorganisms (GCM) 10K type strain sequencing project: providing services to taxonomists for standard genome sequencing and annotation.</title>
        <authorList>
            <consortium name="The Broad Institute Genomics Platform"/>
            <consortium name="The Broad Institute Genome Sequencing Center for Infectious Disease"/>
            <person name="Wu L."/>
            <person name="Ma J."/>
        </authorList>
    </citation>
    <scope>NUCLEOTIDE SEQUENCE [LARGE SCALE GENOMIC DNA]</scope>
    <source>
        <strain evidence="3">CCUG 70865</strain>
    </source>
</reference>
<comment type="caution">
    <text evidence="2">The sequence shown here is derived from an EMBL/GenBank/DDBJ whole genome shotgun (WGS) entry which is preliminary data.</text>
</comment>
<keyword evidence="1" id="KW-0732">Signal</keyword>
<keyword evidence="3" id="KW-1185">Reference proteome</keyword>
<name>A0ABW4H9H3_9FLAO</name>
<dbReference type="EMBL" id="JBHUDZ010000002">
    <property type="protein sequence ID" value="MFD1601785.1"/>
    <property type="molecule type" value="Genomic_DNA"/>
</dbReference>
<protein>
    <submittedName>
        <fullName evidence="2">Uncharacterized protein</fullName>
    </submittedName>
</protein>
<feature type="chain" id="PRO_5045182697" evidence="1">
    <location>
        <begin position="26"/>
        <end position="120"/>
    </location>
</feature>
<sequence length="120" mass="13664">MTKRIHILMLFLTLGFFLNPSYNYACNMVHKKEIAAKEENSCSKKCCEKKTTKEEKHSCEGKCRHSGCTTSTLQFVILTSNDFDLQNDVFNFSLKNTISSYSNSTISSGFTSIWLKPKIT</sequence>
<accession>A0ABW4H9H3</accession>
<feature type="signal peptide" evidence="1">
    <location>
        <begin position="1"/>
        <end position="25"/>
    </location>
</feature>
<organism evidence="2 3">
    <name type="scientific">Flavobacterium artemisiae</name>
    <dbReference type="NCBI Taxonomy" id="2126556"/>
    <lineage>
        <taxon>Bacteria</taxon>
        <taxon>Pseudomonadati</taxon>
        <taxon>Bacteroidota</taxon>
        <taxon>Flavobacteriia</taxon>
        <taxon>Flavobacteriales</taxon>
        <taxon>Flavobacteriaceae</taxon>
        <taxon>Flavobacterium</taxon>
    </lineage>
</organism>
<proteinExistence type="predicted"/>
<gene>
    <name evidence="2" type="ORF">ACFSC2_03430</name>
</gene>
<dbReference type="Proteomes" id="UP001597138">
    <property type="component" value="Unassembled WGS sequence"/>
</dbReference>
<evidence type="ECO:0000313" key="2">
    <source>
        <dbReference type="EMBL" id="MFD1601785.1"/>
    </source>
</evidence>
<evidence type="ECO:0000256" key="1">
    <source>
        <dbReference type="SAM" id="SignalP"/>
    </source>
</evidence>
<evidence type="ECO:0000313" key="3">
    <source>
        <dbReference type="Proteomes" id="UP001597138"/>
    </source>
</evidence>
<dbReference type="RefSeq" id="WP_379816218.1">
    <property type="nucleotide sequence ID" value="NZ_JBHUDZ010000002.1"/>
</dbReference>